<gene>
    <name evidence="2" type="ORF">ACLA_002980</name>
</gene>
<dbReference type="Gene3D" id="3.40.50.1820">
    <property type="entry name" value="alpha/beta hydrolase"/>
    <property type="match status" value="1"/>
</dbReference>
<dbReference type="OrthoDB" id="1263307at2759"/>
<organism evidence="2 3">
    <name type="scientific">Aspergillus clavatus (strain ATCC 1007 / CBS 513.65 / DSM 816 / NCTC 3887 / NRRL 1 / QM 1276 / 107)</name>
    <dbReference type="NCBI Taxonomy" id="344612"/>
    <lineage>
        <taxon>Eukaryota</taxon>
        <taxon>Fungi</taxon>
        <taxon>Dikarya</taxon>
        <taxon>Ascomycota</taxon>
        <taxon>Pezizomycotina</taxon>
        <taxon>Eurotiomycetes</taxon>
        <taxon>Eurotiomycetidae</taxon>
        <taxon>Eurotiales</taxon>
        <taxon>Aspergillaceae</taxon>
        <taxon>Aspergillus</taxon>
        <taxon>Aspergillus subgen. Fumigati</taxon>
    </lineage>
</organism>
<dbReference type="EMBL" id="DS027004">
    <property type="protein sequence ID" value="EAW14887.1"/>
    <property type="molecule type" value="Genomic_DNA"/>
</dbReference>
<protein>
    <recommendedName>
        <fullName evidence="1">AB hydrolase-1 domain-containing protein</fullName>
    </recommendedName>
</protein>
<dbReference type="PANTHER" id="PTHR37017">
    <property type="entry name" value="AB HYDROLASE-1 DOMAIN-CONTAINING PROTEIN-RELATED"/>
    <property type="match status" value="1"/>
</dbReference>
<evidence type="ECO:0000313" key="2">
    <source>
        <dbReference type="EMBL" id="EAW14887.1"/>
    </source>
</evidence>
<accession>A1C5B9</accession>
<proteinExistence type="predicted"/>
<dbReference type="GeneID" id="4708392"/>
<dbReference type="RefSeq" id="XP_001276313.1">
    <property type="nucleotide sequence ID" value="XM_001276312.1"/>
</dbReference>
<dbReference type="Pfam" id="PF12697">
    <property type="entry name" value="Abhydrolase_6"/>
    <property type="match status" value="1"/>
</dbReference>
<evidence type="ECO:0000313" key="3">
    <source>
        <dbReference type="Proteomes" id="UP000006701"/>
    </source>
</evidence>
<reference evidence="2 3" key="1">
    <citation type="journal article" date="2008" name="PLoS Genet.">
        <title>Genomic islands in the pathogenic filamentous fungus Aspergillus fumigatus.</title>
        <authorList>
            <person name="Fedorova N.D."/>
            <person name="Khaldi N."/>
            <person name="Joardar V.S."/>
            <person name="Maiti R."/>
            <person name="Amedeo P."/>
            <person name="Anderson M.J."/>
            <person name="Crabtree J."/>
            <person name="Silva J.C."/>
            <person name="Badger J.H."/>
            <person name="Albarraq A."/>
            <person name="Angiuoli S."/>
            <person name="Bussey H."/>
            <person name="Bowyer P."/>
            <person name="Cotty P.J."/>
            <person name="Dyer P.S."/>
            <person name="Egan A."/>
            <person name="Galens K."/>
            <person name="Fraser-Liggett C.M."/>
            <person name="Haas B.J."/>
            <person name="Inman J.M."/>
            <person name="Kent R."/>
            <person name="Lemieux S."/>
            <person name="Malavazi I."/>
            <person name="Orvis J."/>
            <person name="Roemer T."/>
            <person name="Ronning C.M."/>
            <person name="Sundaram J.P."/>
            <person name="Sutton G."/>
            <person name="Turner G."/>
            <person name="Venter J.C."/>
            <person name="White O.R."/>
            <person name="Whitty B.R."/>
            <person name="Youngman P."/>
            <person name="Wolfe K.H."/>
            <person name="Goldman G.H."/>
            <person name="Wortman J.R."/>
            <person name="Jiang B."/>
            <person name="Denning D.W."/>
            <person name="Nierman W.C."/>
        </authorList>
    </citation>
    <scope>NUCLEOTIDE SEQUENCE [LARGE SCALE GENOMIC DNA]</scope>
    <source>
        <strain evidence="3">ATCC 1007 / CBS 513.65 / DSM 816 / NCTC 3887 / NRRL 1</strain>
    </source>
</reference>
<dbReference type="VEuPathDB" id="FungiDB:ACLA_002980"/>
<dbReference type="AlphaFoldDB" id="A1C5B9"/>
<dbReference type="HOGENOM" id="CLU_046066_1_3_1"/>
<dbReference type="Proteomes" id="UP000006701">
    <property type="component" value="Unassembled WGS sequence"/>
</dbReference>
<sequence length="228" mass="24703">MTRPNPTIVLVPGTLLRPAAAPAARPRLSHSNSRPPIHRRRAVYQNPGRTVVLVGHSYGRTVVSNASEGLGELERARQGRKGGIALVVYLFRLGMSERPWLIPDRAIDYSSTTDQADIFYHDVQPKLQQAAIATLRHGSRASFYSVVTHEPWQCIPCGYIHCDEDRAVPPALQEMFVALMRGSGLGLGGGVERPLPPVLTAHFAVVAFTVSEYAGHDGGGAFEDGCGE</sequence>
<evidence type="ECO:0000259" key="1">
    <source>
        <dbReference type="Pfam" id="PF12697"/>
    </source>
</evidence>
<keyword evidence="3" id="KW-1185">Reference proteome</keyword>
<dbReference type="InterPro" id="IPR000073">
    <property type="entry name" value="AB_hydrolase_1"/>
</dbReference>
<dbReference type="SUPFAM" id="SSF53474">
    <property type="entry name" value="alpha/beta-Hydrolases"/>
    <property type="match status" value="1"/>
</dbReference>
<feature type="domain" description="AB hydrolase-1" evidence="1">
    <location>
        <begin position="42"/>
        <end position="181"/>
    </location>
</feature>
<dbReference type="InterPro" id="IPR029058">
    <property type="entry name" value="AB_hydrolase_fold"/>
</dbReference>
<dbReference type="KEGG" id="act:ACLA_002980"/>
<dbReference type="PANTHER" id="PTHR37017:SF11">
    <property type="entry name" value="ESTERASE_LIPASE_THIOESTERASE DOMAIN-CONTAINING PROTEIN"/>
    <property type="match status" value="1"/>
</dbReference>
<name>A1C5B9_ASPCL</name>
<dbReference type="InterPro" id="IPR052897">
    <property type="entry name" value="Sec-Metab_Biosynth_Hydrolase"/>
</dbReference>